<name>A0A7G6W142_9SPHN</name>
<evidence type="ECO:0000256" key="1">
    <source>
        <dbReference type="SAM" id="MobiDB-lite"/>
    </source>
</evidence>
<feature type="compositionally biased region" description="Basic and acidic residues" evidence="1">
    <location>
        <begin position="1"/>
        <end position="19"/>
    </location>
</feature>
<organism evidence="2 3">
    <name type="scientific">Croceicoccus marinus</name>
    <dbReference type="NCBI Taxonomy" id="450378"/>
    <lineage>
        <taxon>Bacteria</taxon>
        <taxon>Pseudomonadati</taxon>
        <taxon>Pseudomonadota</taxon>
        <taxon>Alphaproteobacteria</taxon>
        <taxon>Sphingomonadales</taxon>
        <taxon>Erythrobacteraceae</taxon>
        <taxon>Croceicoccus</taxon>
    </lineage>
</organism>
<geneLocation type="plasmid" evidence="2 3">
    <name>plas2</name>
</geneLocation>
<dbReference type="EMBL" id="CP060054">
    <property type="protein sequence ID" value="QNE07707.1"/>
    <property type="molecule type" value="Genomic_DNA"/>
</dbReference>
<accession>A0A7G6W142</accession>
<evidence type="ECO:0000313" key="2">
    <source>
        <dbReference type="EMBL" id="QNE07707.1"/>
    </source>
</evidence>
<gene>
    <name evidence="2" type="ORF">H4O24_19985</name>
</gene>
<sequence>MANTVEQERAAIEADEKKLSDRRRKLVEREQSERQRAIGKSVLMKLDQDRLETMLARMKDLGVDEVEKRLQQAS</sequence>
<evidence type="ECO:0000313" key="3">
    <source>
        <dbReference type="Proteomes" id="UP000515297"/>
    </source>
</evidence>
<dbReference type="AlphaFoldDB" id="A0A7G6W142"/>
<evidence type="ECO:0008006" key="4">
    <source>
        <dbReference type="Google" id="ProtNLM"/>
    </source>
</evidence>
<dbReference type="Proteomes" id="UP000515297">
    <property type="component" value="Plasmid plas2"/>
</dbReference>
<feature type="region of interest" description="Disordered" evidence="1">
    <location>
        <begin position="1"/>
        <end position="34"/>
    </location>
</feature>
<keyword evidence="2" id="KW-0614">Plasmid</keyword>
<dbReference type="RefSeq" id="WP_185886145.1">
    <property type="nucleotide sequence ID" value="NZ_CP060054.1"/>
</dbReference>
<proteinExistence type="predicted"/>
<protein>
    <recommendedName>
        <fullName evidence="4">Mobilization protein</fullName>
    </recommendedName>
</protein>
<reference evidence="2 3" key="1">
    <citation type="submission" date="2020-08" db="EMBL/GenBank/DDBJ databases">
        <authorList>
            <person name="Liu G."/>
            <person name="Sun C."/>
        </authorList>
    </citation>
    <scope>NUCLEOTIDE SEQUENCE [LARGE SCALE GENOMIC DNA]</scope>
    <source>
        <strain evidence="2 3">OT19</strain>
        <plasmid evidence="2 3">plas2</plasmid>
    </source>
</reference>